<dbReference type="InterPro" id="IPR001857">
    <property type="entry name" value="Ribosomal_bL19"/>
</dbReference>
<dbReference type="Gene3D" id="2.30.30.790">
    <property type="match status" value="1"/>
</dbReference>
<keyword evidence="4" id="KW-0934">Plastid</keyword>
<evidence type="ECO:0000256" key="1">
    <source>
        <dbReference type="ARBA" id="ARBA00005781"/>
    </source>
</evidence>
<accession>A0A6B9P455</accession>
<keyword evidence="2 4" id="KW-0689">Ribosomal protein</keyword>
<proteinExistence type="inferred from homology"/>
<dbReference type="GO" id="GO:0005840">
    <property type="term" value="C:ribosome"/>
    <property type="evidence" value="ECO:0007669"/>
    <property type="project" value="UniProtKB-KW"/>
</dbReference>
<comment type="similarity">
    <text evidence="1">Belongs to the bacterial ribosomal protein bL19 family.</text>
</comment>
<dbReference type="InterPro" id="IPR008991">
    <property type="entry name" value="Translation_prot_SH3-like_sf"/>
</dbReference>
<keyword evidence="4" id="KW-0150">Chloroplast</keyword>
<dbReference type="GO" id="GO:0003735">
    <property type="term" value="F:structural constituent of ribosome"/>
    <property type="evidence" value="ECO:0007669"/>
    <property type="project" value="InterPro"/>
</dbReference>
<geneLocation type="chloroplast" evidence="4"/>
<dbReference type="Pfam" id="PF01245">
    <property type="entry name" value="Ribosomal_L19"/>
    <property type="match status" value="1"/>
</dbReference>
<dbReference type="EMBL" id="MN853876">
    <property type="protein sequence ID" value="QHD45156.1"/>
    <property type="molecule type" value="Genomic_DNA"/>
</dbReference>
<dbReference type="AlphaFoldDB" id="A0A6B9P455"/>
<name>A0A6B9P455_CODFR</name>
<keyword evidence="3" id="KW-0687">Ribonucleoprotein</keyword>
<organism evidence="4">
    <name type="scientific">Codium fragile</name>
    <name type="common">Dead man's fingers</name>
    <name type="synonym">Green alga</name>
    <dbReference type="NCBI Taxonomy" id="3133"/>
    <lineage>
        <taxon>Eukaryota</taxon>
        <taxon>Viridiplantae</taxon>
        <taxon>Chlorophyta</taxon>
        <taxon>core chlorophytes</taxon>
        <taxon>Ulvophyceae</taxon>
        <taxon>TCBD clade</taxon>
        <taxon>Bryopsidales</taxon>
        <taxon>Bryopsidineae</taxon>
        <taxon>Codiaceae</taxon>
        <taxon>Codium</taxon>
    </lineage>
</organism>
<protein>
    <submittedName>
        <fullName evidence="4">50S ribosomal protein L19</fullName>
    </submittedName>
</protein>
<evidence type="ECO:0000256" key="2">
    <source>
        <dbReference type="ARBA" id="ARBA00022980"/>
    </source>
</evidence>
<dbReference type="InterPro" id="IPR038657">
    <property type="entry name" value="Ribosomal_bL19_sf"/>
</dbReference>
<dbReference type="PRINTS" id="PR00061">
    <property type="entry name" value="RIBOSOMALL19"/>
</dbReference>
<evidence type="ECO:0000313" key="4">
    <source>
        <dbReference type="EMBL" id="QHD45156.1"/>
    </source>
</evidence>
<dbReference type="GO" id="GO:1990904">
    <property type="term" value="C:ribonucleoprotein complex"/>
    <property type="evidence" value="ECO:0007669"/>
    <property type="project" value="UniProtKB-KW"/>
</dbReference>
<dbReference type="PANTHER" id="PTHR15680">
    <property type="entry name" value="RIBOSOMAL PROTEIN L19"/>
    <property type="match status" value="1"/>
</dbReference>
<sequence length="115" mass="13561">MFQTQILKKYDLKHPSSLKINQLKVGQLILLDLRIQEGEKSRIQKFKGLIISKKKTPFNQSIRVRKIFQKIGIEKIFSLNCLQIENLQILKTYPTKRSKIYYIRNIIGKSVLTKD</sequence>
<dbReference type="GO" id="GO:0006412">
    <property type="term" value="P:translation"/>
    <property type="evidence" value="ECO:0007669"/>
    <property type="project" value="InterPro"/>
</dbReference>
<dbReference type="PANTHER" id="PTHR15680:SF9">
    <property type="entry name" value="LARGE RIBOSOMAL SUBUNIT PROTEIN BL19M"/>
    <property type="match status" value="1"/>
</dbReference>
<reference evidence="4" key="1">
    <citation type="submission" date="2019-12" db="EMBL/GenBank/DDBJ databases">
        <authorList>
            <person name="Han H."/>
        </authorList>
    </citation>
    <scope>NUCLEOTIDE SEQUENCE</scope>
</reference>
<evidence type="ECO:0000256" key="3">
    <source>
        <dbReference type="ARBA" id="ARBA00023274"/>
    </source>
</evidence>
<gene>
    <name evidence="4" type="primary">rpl19</name>
</gene>
<dbReference type="SUPFAM" id="SSF50104">
    <property type="entry name" value="Translation proteins SH3-like domain"/>
    <property type="match status" value="1"/>
</dbReference>